<evidence type="ECO:0000313" key="3">
    <source>
        <dbReference type="EMBL" id="CCL98565.1"/>
    </source>
</evidence>
<proteinExistence type="predicted"/>
<dbReference type="InterPro" id="IPR004843">
    <property type="entry name" value="Calcineurin-like_PHP"/>
</dbReference>
<dbReference type="SUPFAM" id="SSF56300">
    <property type="entry name" value="Metallo-dependent phosphatases"/>
    <property type="match status" value="1"/>
</dbReference>
<gene>
    <name evidence="3" type="ORF">FIBRA_00565</name>
</gene>
<accession>J4GI32</accession>
<dbReference type="GeneID" id="24093476"/>
<reference evidence="3 4" key="1">
    <citation type="journal article" date="2012" name="Appl. Environ. Microbiol.">
        <title>Short-read sequencing for genomic analysis of the brown rot fungus Fibroporia radiculosa.</title>
        <authorList>
            <person name="Tang J.D."/>
            <person name="Perkins A.D."/>
            <person name="Sonstegard T.S."/>
            <person name="Schroeder S.G."/>
            <person name="Burgess S.C."/>
            <person name="Diehl S.V."/>
        </authorList>
    </citation>
    <scope>NUCLEOTIDE SEQUENCE [LARGE SCALE GENOMIC DNA]</scope>
    <source>
        <strain evidence="3 4">TFFH 294</strain>
    </source>
</reference>
<protein>
    <recommendedName>
        <fullName evidence="2">Calcineurin-like phosphoesterase domain-containing protein</fullName>
    </recommendedName>
</protein>
<organism evidence="3 4">
    <name type="scientific">Fibroporia radiculosa</name>
    <dbReference type="NCBI Taxonomy" id="599839"/>
    <lineage>
        <taxon>Eukaryota</taxon>
        <taxon>Fungi</taxon>
        <taxon>Dikarya</taxon>
        <taxon>Basidiomycota</taxon>
        <taxon>Agaricomycotina</taxon>
        <taxon>Agaricomycetes</taxon>
        <taxon>Polyporales</taxon>
        <taxon>Fibroporiaceae</taxon>
        <taxon>Fibroporia</taxon>
    </lineage>
</organism>
<dbReference type="PANTHER" id="PTHR32440">
    <property type="entry name" value="PHOSPHATASE DCR2-RELATED-RELATED"/>
    <property type="match status" value="1"/>
</dbReference>
<keyword evidence="1" id="KW-0812">Transmembrane</keyword>
<evidence type="ECO:0000259" key="2">
    <source>
        <dbReference type="Pfam" id="PF00149"/>
    </source>
</evidence>
<name>J4GI32_9APHY</name>
<feature type="transmembrane region" description="Helical" evidence="1">
    <location>
        <begin position="12"/>
        <end position="36"/>
    </location>
</feature>
<evidence type="ECO:0000256" key="1">
    <source>
        <dbReference type="SAM" id="Phobius"/>
    </source>
</evidence>
<dbReference type="GO" id="GO:0005737">
    <property type="term" value="C:cytoplasm"/>
    <property type="evidence" value="ECO:0007669"/>
    <property type="project" value="TreeGrafter"/>
</dbReference>
<keyword evidence="1" id="KW-0472">Membrane</keyword>
<dbReference type="OrthoDB" id="783096at2759"/>
<sequence>MAFSLFRVGRFLRSIFSPAAVFVGFCCLLTFIFILYQPNAGPGAKQRVGWQSWEVIYDNVGGSATDASVNTGGGAPVVGTPSQSEDVDWWNVTTSTPQTMDSASLPLDEWDPMLPHATGLSEIVITKCFIDPWFAEVLAGDFCAPSTTKEDDAYNGKWVRIPRNLNVQSGMMMSLNIYYRRTRRHDIPLVTELRIMRDSESPSPFSPAWHRVEQPVSPSGSPLYLWYKTEKTLLQMTPAERQNDLITEIDILFGDDKPWYGFERVDRPVLEAKPIIRRESVWVTYRKGVKVPPQAPPLHFSHDGRFKIMQVADLHFSVSAGACRDTPLAPCSNSDNLTSTLLARMLDMERPDLVVFSGDQLNGQGTAWDSRSVLAKFARVVTDRQIPWAAVFGNHDDEDGASREHQIKYMQGLPYSLVQEGPKDIHGVGNYVLKVKSADASMTHLLTLYFLDSGAYSKGALSWFGFFVPTEYDWIHQDQTDWFLQESSAIDPIERPFIPDGAKDFGHIWGRQDGSQMAPPRRLAKPNALMFFHIPLQESYAAADIDPITSQELNVGENDLEGSGAAKQQEGFFHKGILQAMESDHVAAGNAHEIKVVTNGHCHVTENCKRVKGVWLCFGGGGSYSGYGRVVFDRRFRVYDISDYGETIRTYKRTEHDEIVDEMILAGRGAPAPYEEI</sequence>
<dbReference type="InParanoid" id="J4GI32"/>
<evidence type="ECO:0000313" key="4">
    <source>
        <dbReference type="Proteomes" id="UP000006352"/>
    </source>
</evidence>
<dbReference type="GO" id="GO:0004721">
    <property type="term" value="F:phosphoprotein phosphatase activity"/>
    <property type="evidence" value="ECO:0007669"/>
    <property type="project" value="TreeGrafter"/>
</dbReference>
<dbReference type="STRING" id="599839.J4GI32"/>
<keyword evidence="1" id="KW-1133">Transmembrane helix</keyword>
<dbReference type="AlphaFoldDB" id="J4GI32"/>
<dbReference type="RefSeq" id="XP_012177848.1">
    <property type="nucleotide sequence ID" value="XM_012322458.1"/>
</dbReference>
<feature type="domain" description="Calcineurin-like phosphoesterase" evidence="2">
    <location>
        <begin position="306"/>
        <end position="409"/>
    </location>
</feature>
<dbReference type="PANTHER" id="PTHR32440:SF0">
    <property type="entry name" value="PHOSPHATASE DCR2-RELATED"/>
    <property type="match status" value="1"/>
</dbReference>
<keyword evidence="4" id="KW-1185">Reference proteome</keyword>
<dbReference type="Proteomes" id="UP000006352">
    <property type="component" value="Unassembled WGS sequence"/>
</dbReference>
<dbReference type="EMBL" id="HE796890">
    <property type="protein sequence ID" value="CCL98565.1"/>
    <property type="molecule type" value="Genomic_DNA"/>
</dbReference>
<dbReference type="HOGENOM" id="CLU_398546_0_0_1"/>
<dbReference type="CDD" id="cd07383">
    <property type="entry name" value="MPP_Dcr2"/>
    <property type="match status" value="1"/>
</dbReference>
<dbReference type="Pfam" id="PF00149">
    <property type="entry name" value="Metallophos"/>
    <property type="match status" value="1"/>
</dbReference>
<dbReference type="InterPro" id="IPR029052">
    <property type="entry name" value="Metallo-depent_PP-like"/>
</dbReference>
<dbReference type="Gene3D" id="3.60.21.10">
    <property type="match status" value="1"/>
</dbReference>
<dbReference type="FunCoup" id="J4GI32">
    <property type="interactions" value="40"/>
</dbReference>